<dbReference type="Proteomes" id="UP000182658">
    <property type="component" value="Unassembled WGS sequence"/>
</dbReference>
<evidence type="ECO:0000313" key="3">
    <source>
        <dbReference type="Proteomes" id="UP000182658"/>
    </source>
</evidence>
<accession>A0A1J7IPL8</accession>
<organism evidence="2 3">
    <name type="scientific">Coniochaeta ligniaria NRRL 30616</name>
    <dbReference type="NCBI Taxonomy" id="1408157"/>
    <lineage>
        <taxon>Eukaryota</taxon>
        <taxon>Fungi</taxon>
        <taxon>Dikarya</taxon>
        <taxon>Ascomycota</taxon>
        <taxon>Pezizomycotina</taxon>
        <taxon>Sordariomycetes</taxon>
        <taxon>Sordariomycetidae</taxon>
        <taxon>Coniochaetales</taxon>
        <taxon>Coniochaetaceae</taxon>
        <taxon>Coniochaeta</taxon>
    </lineage>
</organism>
<gene>
    <name evidence="2" type="ORF">CONLIGDRAFT_407982</name>
</gene>
<reference evidence="2 3" key="1">
    <citation type="submission" date="2016-10" db="EMBL/GenBank/DDBJ databases">
        <title>Draft genome sequence of Coniochaeta ligniaria NRRL30616, a lignocellulolytic fungus for bioabatement of inhibitors in plant biomass hydrolysates.</title>
        <authorList>
            <consortium name="DOE Joint Genome Institute"/>
            <person name="Jimenez D.J."/>
            <person name="Hector R.E."/>
            <person name="Riley R."/>
            <person name="Sun H."/>
            <person name="Grigoriev I.V."/>
            <person name="Van Elsas J.D."/>
            <person name="Nichols N.N."/>
        </authorList>
    </citation>
    <scope>NUCLEOTIDE SEQUENCE [LARGE SCALE GENOMIC DNA]</scope>
    <source>
        <strain evidence="2 3">NRRL 30616</strain>
    </source>
</reference>
<dbReference type="InParanoid" id="A0A1J7IPL8"/>
<protein>
    <submittedName>
        <fullName evidence="2">Uncharacterized protein</fullName>
    </submittedName>
</protein>
<evidence type="ECO:0000313" key="2">
    <source>
        <dbReference type="EMBL" id="OIW29139.1"/>
    </source>
</evidence>
<keyword evidence="1" id="KW-0812">Transmembrane</keyword>
<proteinExistence type="predicted"/>
<dbReference type="EMBL" id="KV875098">
    <property type="protein sequence ID" value="OIW29139.1"/>
    <property type="molecule type" value="Genomic_DNA"/>
</dbReference>
<keyword evidence="3" id="KW-1185">Reference proteome</keyword>
<dbReference type="AlphaFoldDB" id="A0A1J7IPL8"/>
<keyword evidence="1" id="KW-0472">Membrane</keyword>
<keyword evidence="1" id="KW-1133">Transmembrane helix</keyword>
<name>A0A1J7IPL8_9PEZI</name>
<sequence>MTMRSYYAGLTLVSSMGICMLYTLTRRTPLTVPNRGTSSVWSVVSGQGFGTVRFRNVLAESSRNPKDSVGENDRS</sequence>
<evidence type="ECO:0000256" key="1">
    <source>
        <dbReference type="SAM" id="Phobius"/>
    </source>
</evidence>
<feature type="transmembrane region" description="Helical" evidence="1">
    <location>
        <begin position="6"/>
        <end position="25"/>
    </location>
</feature>